<keyword evidence="19" id="KW-1185">Reference proteome</keyword>
<dbReference type="MEROPS" id="C01.046"/>
<dbReference type="FunFam" id="3.90.70.10:FF:000086">
    <property type="entry name" value="Cysteine proteinase falcipain 2a"/>
    <property type="match status" value="1"/>
</dbReference>
<name>A0A060RUH7_PLARE</name>
<evidence type="ECO:0000256" key="13">
    <source>
        <dbReference type="ARBA" id="ARBA00023157"/>
    </source>
</evidence>
<reference evidence="18" key="2">
    <citation type="submission" date="2014-05" db="EMBL/GenBank/DDBJ databases">
        <title>The genome sequences of chimpanzee malaria parasites reveal the path to human adaptation.</title>
        <authorList>
            <person name="Otto T.D."/>
            <person name="Rayner J.C."/>
            <person name="Boehme U."/>
            <person name="Pain A."/>
            <person name="Spottiswoode N."/>
            <person name="Sanders M."/>
            <person name="Quail M."/>
            <person name="Ollomo B."/>
            <person name="Renaud F."/>
            <person name="Thomas A.W."/>
            <person name="Prugnolle F."/>
            <person name="Conway D.J."/>
            <person name="Newbold C."/>
            <person name="Berriman M."/>
        </authorList>
    </citation>
    <scope>NUCLEOTIDE SEQUENCE [LARGE SCALE GENOMIC DNA]</scope>
    <source>
        <strain evidence="18">CDC</strain>
    </source>
</reference>
<evidence type="ECO:0000256" key="12">
    <source>
        <dbReference type="ARBA" id="ARBA00023145"/>
    </source>
</evidence>
<dbReference type="PROSITE" id="PS00139">
    <property type="entry name" value="THIOL_PROTEASE_CYS"/>
    <property type="match status" value="1"/>
</dbReference>
<dbReference type="Proteomes" id="UP000027581">
    <property type="component" value="Unassembled WGS sequence"/>
</dbReference>
<evidence type="ECO:0000259" key="16">
    <source>
        <dbReference type="SMART" id="SM00645"/>
    </source>
</evidence>
<organism evidence="18 19">
    <name type="scientific">Plasmodium reichenowi</name>
    <dbReference type="NCBI Taxonomy" id="5854"/>
    <lineage>
        <taxon>Eukaryota</taxon>
        <taxon>Sar</taxon>
        <taxon>Alveolata</taxon>
        <taxon>Apicomplexa</taxon>
        <taxon>Aconoidasida</taxon>
        <taxon>Haemosporida</taxon>
        <taxon>Plasmodiidae</taxon>
        <taxon>Plasmodium</taxon>
        <taxon>Plasmodium (Laverania)</taxon>
    </lineage>
</organism>
<sequence>MDYHMDYAPHEVISQQGERFVDKYVDRKILKNKKSLLVIISLSILSVVGFILFYFTPNSKKNDLFENSSVENNNDDYIINSLLKSPNGKKFIVSKIDEALSFYDNKKNDVNKYNDGNNNSNADFKGLSLFKENTPSNNFIHNKDYFVNFFDNTFLMNNAEHINQFYMFIKTNNKQYNSPNEMKERFQVFLQNAHKVNMHNNNKNSLYKKEIINNIILQMKKERFQVFLQNAHKVNMHNNNKNSLYKKELNRFADLTYHEFKSKYLSLRSSKPLKNSKYLLNQMNYEEVIKKYRGEENFDHEAYDWRLHSGVTPVKDQKNCGSCWAFSSIGSVESQYAIRKNKLITLSEQELVDCSFKNYGCNGGLINNAFEDMIELGGICPDGDYPYVSDAPNLCNIDRCTEKYGIKNYLSDGIKNYLSVPDNKLKEALRFLGPISISVAVSDDFAFYKEGIFDGECGDELNHAVMLVGFGMKEIVNPLTKKGEKHYYYIIKNSWGEQWGERGFINIETDESGLMRKCGLGTDAFIPLIE</sequence>
<dbReference type="PROSITE" id="PS00639">
    <property type="entry name" value="THIOL_PROTEASE_HIS"/>
    <property type="match status" value="1"/>
</dbReference>
<dbReference type="PANTHER" id="PTHR12411">
    <property type="entry name" value="CYSTEINE PROTEASE FAMILY C1-RELATED"/>
    <property type="match status" value="1"/>
</dbReference>
<dbReference type="Gene3D" id="1.10.287.2250">
    <property type="match status" value="2"/>
</dbReference>
<keyword evidence="6 15" id="KW-0812">Transmembrane</keyword>
<keyword evidence="9" id="KW-0735">Signal-anchor</keyword>
<protein>
    <submittedName>
        <fullName evidence="18">Cysteine proteinase falcipain 2b</fullName>
        <ecNumber evidence="18">3.4.22.-</ecNumber>
    </submittedName>
</protein>
<proteinExistence type="inferred from homology"/>
<reference evidence="18" key="1">
    <citation type="submission" date="2014-01" db="EMBL/GenBank/DDBJ databases">
        <authorList>
            <person name="Aslett M."/>
        </authorList>
    </citation>
    <scope>NUCLEOTIDE SEQUENCE</scope>
    <source>
        <strain evidence="18">CDC</strain>
    </source>
</reference>
<dbReference type="Gene3D" id="3.90.70.10">
    <property type="entry name" value="Cysteine proteinases"/>
    <property type="match status" value="1"/>
</dbReference>
<feature type="transmembrane region" description="Helical" evidence="15">
    <location>
        <begin position="36"/>
        <end position="55"/>
    </location>
</feature>
<keyword evidence="11 15" id="KW-0472">Membrane</keyword>
<dbReference type="SUPFAM" id="SSF54001">
    <property type="entry name" value="Cysteine proteinases"/>
    <property type="match status" value="2"/>
</dbReference>
<dbReference type="GO" id="GO:0016020">
    <property type="term" value="C:membrane"/>
    <property type="evidence" value="ECO:0007669"/>
    <property type="project" value="UniProtKB-SubCell"/>
</dbReference>
<evidence type="ECO:0000256" key="3">
    <source>
        <dbReference type="ARBA" id="ARBA00008455"/>
    </source>
</evidence>
<dbReference type="CDD" id="cd02248">
    <property type="entry name" value="Peptidase_C1A"/>
    <property type="match status" value="1"/>
</dbReference>
<dbReference type="InterPro" id="IPR038765">
    <property type="entry name" value="Papain-like_cys_pep_sf"/>
</dbReference>
<dbReference type="PhylomeDB" id="A0A060RUH7"/>
<keyword evidence="5" id="KW-0645">Protease</keyword>
<dbReference type="GO" id="GO:0008234">
    <property type="term" value="F:cysteine-type peptidase activity"/>
    <property type="evidence" value="ECO:0007669"/>
    <property type="project" value="UniProtKB-KW"/>
</dbReference>
<dbReference type="EMBL" id="HG810772">
    <property type="protein sequence ID" value="CDO64957.1"/>
    <property type="molecule type" value="Genomic_DNA"/>
</dbReference>
<evidence type="ECO:0000256" key="6">
    <source>
        <dbReference type="ARBA" id="ARBA00022692"/>
    </source>
</evidence>
<evidence type="ECO:0000256" key="15">
    <source>
        <dbReference type="SAM" id="Phobius"/>
    </source>
</evidence>
<dbReference type="EC" id="3.4.22.-" evidence="18"/>
<dbReference type="PRINTS" id="PR00705">
    <property type="entry name" value="PAPAIN"/>
</dbReference>
<evidence type="ECO:0000256" key="11">
    <source>
        <dbReference type="ARBA" id="ARBA00023136"/>
    </source>
</evidence>
<comment type="similarity">
    <text evidence="3">Belongs to the peptidase C1 family.</text>
</comment>
<dbReference type="GO" id="GO:0020020">
    <property type="term" value="C:food vacuole"/>
    <property type="evidence" value="ECO:0007669"/>
    <property type="project" value="UniProtKB-ARBA"/>
</dbReference>
<evidence type="ECO:0000256" key="8">
    <source>
        <dbReference type="ARBA" id="ARBA00022807"/>
    </source>
</evidence>
<accession>A0A060RUH7</accession>
<dbReference type="Pfam" id="PF08246">
    <property type="entry name" value="Inhibitor_I29"/>
    <property type="match status" value="2"/>
</dbReference>
<dbReference type="InterPro" id="IPR013201">
    <property type="entry name" value="Prot_inhib_I29"/>
</dbReference>
<feature type="domain" description="Peptidase C1A papain C-terminal" evidence="16">
    <location>
        <begin position="299"/>
        <end position="528"/>
    </location>
</feature>
<dbReference type="SMART" id="SM00645">
    <property type="entry name" value="Pept_C1"/>
    <property type="match status" value="1"/>
</dbReference>
<dbReference type="Pfam" id="PF00112">
    <property type="entry name" value="Peptidase_C1"/>
    <property type="match status" value="1"/>
</dbReference>
<dbReference type="InterPro" id="IPR039417">
    <property type="entry name" value="Peptidase_C1A_papain-like"/>
</dbReference>
<evidence type="ECO:0000256" key="10">
    <source>
        <dbReference type="ARBA" id="ARBA00022989"/>
    </source>
</evidence>
<keyword evidence="10 15" id="KW-1133">Transmembrane helix</keyword>
<dbReference type="VEuPathDB" id="PlasmoDB:PRG01_1112500"/>
<keyword evidence="4" id="KW-0926">Vacuole</keyword>
<keyword evidence="14" id="KW-0325">Glycoprotein</keyword>
<dbReference type="SMART" id="SM00848">
    <property type="entry name" value="Inhibitor_I29"/>
    <property type="match status" value="2"/>
</dbReference>
<evidence type="ECO:0000313" key="18">
    <source>
        <dbReference type="EMBL" id="CDO64957.1"/>
    </source>
</evidence>
<evidence type="ECO:0000256" key="9">
    <source>
        <dbReference type="ARBA" id="ARBA00022968"/>
    </source>
</evidence>
<evidence type="ECO:0000259" key="17">
    <source>
        <dbReference type="SMART" id="SM00848"/>
    </source>
</evidence>
<keyword evidence="7 18" id="KW-0378">Hydrolase</keyword>
<evidence type="ECO:0000313" key="19">
    <source>
        <dbReference type="Proteomes" id="UP000027581"/>
    </source>
</evidence>
<evidence type="ECO:0000256" key="2">
    <source>
        <dbReference type="ARBA" id="ARBA00004606"/>
    </source>
</evidence>
<dbReference type="InterPro" id="IPR025660">
    <property type="entry name" value="Pept_his_AS"/>
</dbReference>
<dbReference type="InterPro" id="IPR000668">
    <property type="entry name" value="Peptidase_C1A_C"/>
</dbReference>
<keyword evidence="13" id="KW-1015">Disulfide bond</keyword>
<comment type="subcellular location">
    <subcellularLocation>
        <location evidence="2">Membrane</location>
        <topology evidence="2">Single-pass type II membrane protein</topology>
    </subcellularLocation>
    <subcellularLocation>
        <location evidence="1">Vacuole</location>
    </subcellularLocation>
</comment>
<dbReference type="InterPro" id="IPR000169">
    <property type="entry name" value="Pept_cys_AS"/>
</dbReference>
<evidence type="ECO:0000256" key="1">
    <source>
        <dbReference type="ARBA" id="ARBA00004116"/>
    </source>
</evidence>
<keyword evidence="8" id="KW-0788">Thiol protease</keyword>
<evidence type="ECO:0000256" key="4">
    <source>
        <dbReference type="ARBA" id="ARBA00022554"/>
    </source>
</evidence>
<dbReference type="AlphaFoldDB" id="A0A060RUH7"/>
<evidence type="ECO:0000256" key="7">
    <source>
        <dbReference type="ARBA" id="ARBA00022801"/>
    </source>
</evidence>
<gene>
    <name evidence="18" type="primary">FP2B</name>
    <name evidence="18" type="ORF">PRCDC_1113800</name>
</gene>
<feature type="domain" description="Cathepsin propeptide inhibitor" evidence="17">
    <location>
        <begin position="165"/>
        <end position="211"/>
    </location>
</feature>
<feature type="domain" description="Cathepsin propeptide inhibitor" evidence="17">
    <location>
        <begin position="216"/>
        <end position="260"/>
    </location>
</feature>
<evidence type="ECO:0000256" key="14">
    <source>
        <dbReference type="ARBA" id="ARBA00023180"/>
    </source>
</evidence>
<dbReference type="GO" id="GO:0006508">
    <property type="term" value="P:proteolysis"/>
    <property type="evidence" value="ECO:0007669"/>
    <property type="project" value="UniProtKB-KW"/>
</dbReference>
<dbReference type="InterPro" id="IPR013128">
    <property type="entry name" value="Peptidase_C1A"/>
</dbReference>
<keyword evidence="12" id="KW-0865">Zymogen</keyword>
<dbReference type="VEuPathDB" id="PlasmoDB:PRCDC_1113800"/>
<evidence type="ECO:0000256" key="5">
    <source>
        <dbReference type="ARBA" id="ARBA00022670"/>
    </source>
</evidence>